<sequence>MYLRAILWVLVVILAVCFQCAISHVLQRRMEGFLPYLAKKGRGVLKNIGNSSDNPPPTEADKFHSRGSSGGQPRLKRLHGQRFDPKLADNVVAQVEQLKLDQEIDAILARSHYVQPGPVPESLERYVVNPGYDEFDTWEERFGFEEYVAETVNPDPIYLDVLHADPKKVPPQKEVDEAYSRIQEAGRLLTKLTPEQRIQRPIDVKFMVQEFQNTWLKHIPPDKQTPEVLAKIKDVSERIRPMVVASKKHAQVEAVIAEPLANWKKFDGTLGQGLQDALTIYAKDQTGKAVASQVMNHFKTWHSSEIQQTAKSTAEHLLKDLPPEDIVRMHSMVFSSRQYRPISVGSQRSELQQFLAKKLGQVPHERDEEYQFILERLSTKHYINLRRKSNMEITTLTPEQIAAGIKIGTDDMMHLKFHFAIVNPTEQVAESILKTKLDFLSRDVAADPKVMKAAYQQKVYDIVYHTNRKVETQLFKKNFGMEVSSGELAQKINDLGQAWNPDLKAFETDFKNKLPEEEYAQLSQAAAVSKELYAATLESIKEARKLDRFEFLESRAFDEGHKYSYTDVLDFVHDLEDKGVIDRKLAESLFESGESSHEITSGPSGEAAATALNKLHQELQIDLFDKLEIRSIPQLDLSPATSAITKFLDELTAAKLITPEERRYFYPLHQGSTPISLVEDFAANTGRIADFSHFFQTRLQERLSANFDQIPRDAPSFRSGFLTKSTESEITRQKDEINEFLDKNEYAKVFERLRPQSIDKNVHDYWSNEYVSQELWDDYFSREYIMYKMYPIDQQMVHMAQNQKLPPPGAQELKDLALSKLSPPDPASSSAKRVAASKNNEVERVAASSSSTLKFKNKKTEFPDDRHFALVRHPLKPMKGNDATQTPPLADARFQNTAFRYLDKHLMDEWNSSVEMIASKKERYQQDIIKRDLYVSRIQKTMQSEALQPYSGIIGKIFAQINSRFSFGFSRQGKVLYKLTPAADDPRVQEAFRVGHRL</sequence>
<evidence type="ECO:0000313" key="3">
    <source>
        <dbReference type="EMBL" id="KNZ47843.1"/>
    </source>
</evidence>
<feature type="signal peptide" evidence="2">
    <location>
        <begin position="1"/>
        <end position="23"/>
    </location>
</feature>
<evidence type="ECO:0000313" key="4">
    <source>
        <dbReference type="Proteomes" id="UP000037035"/>
    </source>
</evidence>
<accession>A0A0L6UH57</accession>
<dbReference type="EMBL" id="LAVV01011385">
    <property type="protein sequence ID" value="KNZ47843.1"/>
    <property type="molecule type" value="Genomic_DNA"/>
</dbReference>
<feature type="region of interest" description="Disordered" evidence="1">
    <location>
        <begin position="47"/>
        <end position="76"/>
    </location>
</feature>
<reference evidence="3 4" key="1">
    <citation type="submission" date="2015-08" db="EMBL/GenBank/DDBJ databases">
        <title>Next Generation Sequencing and Analysis of the Genome of Puccinia sorghi L Schw, the Causal Agent of Maize Common Rust.</title>
        <authorList>
            <person name="Rochi L."/>
            <person name="Burguener G."/>
            <person name="Darino M."/>
            <person name="Turjanski A."/>
            <person name="Kreff E."/>
            <person name="Dieguez M.J."/>
            <person name="Sacco F."/>
        </authorList>
    </citation>
    <scope>NUCLEOTIDE SEQUENCE [LARGE SCALE GENOMIC DNA]</scope>
    <source>
        <strain evidence="3 4">RO10H11247</strain>
    </source>
</reference>
<feature type="region of interest" description="Disordered" evidence="1">
    <location>
        <begin position="819"/>
        <end position="840"/>
    </location>
</feature>
<evidence type="ECO:0000256" key="1">
    <source>
        <dbReference type="SAM" id="MobiDB-lite"/>
    </source>
</evidence>
<dbReference type="Proteomes" id="UP000037035">
    <property type="component" value="Unassembled WGS sequence"/>
</dbReference>
<protein>
    <submittedName>
        <fullName evidence="3">Uncharacterized protein</fullName>
    </submittedName>
</protein>
<comment type="caution">
    <text evidence="3">The sequence shown here is derived from an EMBL/GenBank/DDBJ whole genome shotgun (WGS) entry which is preliminary data.</text>
</comment>
<organism evidence="3 4">
    <name type="scientific">Puccinia sorghi</name>
    <dbReference type="NCBI Taxonomy" id="27349"/>
    <lineage>
        <taxon>Eukaryota</taxon>
        <taxon>Fungi</taxon>
        <taxon>Dikarya</taxon>
        <taxon>Basidiomycota</taxon>
        <taxon>Pucciniomycotina</taxon>
        <taxon>Pucciniomycetes</taxon>
        <taxon>Pucciniales</taxon>
        <taxon>Pucciniaceae</taxon>
        <taxon>Puccinia</taxon>
    </lineage>
</organism>
<feature type="chain" id="PRO_5005567685" evidence="2">
    <location>
        <begin position="24"/>
        <end position="998"/>
    </location>
</feature>
<dbReference type="OrthoDB" id="2507451at2759"/>
<name>A0A0L6UH57_9BASI</name>
<keyword evidence="4" id="KW-1185">Reference proteome</keyword>
<keyword evidence="2" id="KW-0732">Signal</keyword>
<feature type="compositionally biased region" description="Low complexity" evidence="1">
    <location>
        <begin position="827"/>
        <end position="838"/>
    </location>
</feature>
<dbReference type="VEuPathDB" id="FungiDB:VP01_609g6"/>
<proteinExistence type="predicted"/>
<evidence type="ECO:0000256" key="2">
    <source>
        <dbReference type="SAM" id="SignalP"/>
    </source>
</evidence>
<gene>
    <name evidence="3" type="ORF">VP01_609g6</name>
</gene>
<dbReference type="AlphaFoldDB" id="A0A0L6UH57"/>